<dbReference type="InterPro" id="IPR036890">
    <property type="entry name" value="HATPase_C_sf"/>
</dbReference>
<dbReference type="EMBL" id="CP097635">
    <property type="protein sequence ID" value="URI06405.1"/>
    <property type="molecule type" value="Genomic_DNA"/>
</dbReference>
<evidence type="ECO:0000313" key="2">
    <source>
        <dbReference type="EMBL" id="URI06405.1"/>
    </source>
</evidence>
<gene>
    <name evidence="2" type="ORF">MW290_10835</name>
</gene>
<name>A0ABY4S2J6_AQUTE</name>
<proteinExistence type="predicted"/>
<dbReference type="Proteomes" id="UP001056201">
    <property type="component" value="Chromosome 1"/>
</dbReference>
<reference evidence="2" key="1">
    <citation type="submission" date="2022-05" db="EMBL/GenBank/DDBJ databases">
        <title>An RpoN-dependent PEP-CTERM gene is involved in floc formation of an Aquincola tertiaricarbonis strain.</title>
        <authorList>
            <person name="Qiu D."/>
            <person name="Xia M."/>
        </authorList>
    </citation>
    <scope>NUCLEOTIDE SEQUENCE</scope>
    <source>
        <strain evidence="2">RN12</strain>
    </source>
</reference>
<evidence type="ECO:0000259" key="1">
    <source>
        <dbReference type="Pfam" id="PF14213"/>
    </source>
</evidence>
<accession>A0ABY4S2J6</accession>
<sequence>MNARLAELTSTITQDVLAHPRDLSRVLQERHQVSRATAAKYIKELEAAGWIARSGPATHPVFTPGYKRRVHRWYVLQNLDEQTPWERDFDPFFQLKPNVRGIAHHGFTEMLNNAIDHSEGTNVLCSMTLSDSRLDIAIADDGLGIFRKIARALDLPDERQALLELSKGKFTTDPTRHSGEGVFFTSRMFDQFLIEANDLRYAHLSADLQDRLDEVADATDGTIVLMSIAADSTRTTREIFDQYTSGPDDFTFDKTVVPMRLAKYGTEQLVSRSQAKRLIARFDRFKIVVLDFEGVDSIGQGFADELFRVYARAHPDIRLETVNAVEDVLRMVRRVTAAG</sequence>
<dbReference type="Pfam" id="PF14213">
    <property type="entry name" value="DUF4325"/>
    <property type="match status" value="1"/>
</dbReference>
<dbReference type="Gene3D" id="3.30.565.10">
    <property type="entry name" value="Histidine kinase-like ATPase, C-terminal domain"/>
    <property type="match status" value="1"/>
</dbReference>
<dbReference type="SUPFAM" id="SSF55874">
    <property type="entry name" value="ATPase domain of HSP90 chaperone/DNA topoisomerase II/histidine kinase"/>
    <property type="match status" value="1"/>
</dbReference>
<organism evidence="2 3">
    <name type="scientific">Aquincola tertiaricarbonis</name>
    <dbReference type="NCBI Taxonomy" id="391953"/>
    <lineage>
        <taxon>Bacteria</taxon>
        <taxon>Pseudomonadati</taxon>
        <taxon>Pseudomonadota</taxon>
        <taxon>Betaproteobacteria</taxon>
        <taxon>Burkholderiales</taxon>
        <taxon>Sphaerotilaceae</taxon>
        <taxon>Aquincola</taxon>
    </lineage>
</organism>
<dbReference type="InterPro" id="IPR025474">
    <property type="entry name" value="DUF4325"/>
</dbReference>
<protein>
    <submittedName>
        <fullName evidence="2">DUF4325 domain-containing protein</fullName>
    </submittedName>
</protein>
<dbReference type="RefSeq" id="WP_250194668.1">
    <property type="nucleotide sequence ID" value="NZ_CP097635.1"/>
</dbReference>
<feature type="domain" description="DUF4325" evidence="1">
    <location>
        <begin position="274"/>
        <end position="328"/>
    </location>
</feature>
<evidence type="ECO:0000313" key="3">
    <source>
        <dbReference type="Proteomes" id="UP001056201"/>
    </source>
</evidence>
<keyword evidence="3" id="KW-1185">Reference proteome</keyword>